<gene>
    <name evidence="3" type="primary">CSON002546</name>
</gene>
<feature type="region of interest" description="Disordered" evidence="1">
    <location>
        <begin position="131"/>
        <end position="164"/>
    </location>
</feature>
<dbReference type="EMBL" id="UFQT01001422">
    <property type="protein sequence ID" value="SSX30490.1"/>
    <property type="molecule type" value="Genomic_DNA"/>
</dbReference>
<accession>A0A336L2V2</accession>
<keyword evidence="2" id="KW-0732">Signal</keyword>
<feature type="signal peptide" evidence="2">
    <location>
        <begin position="1"/>
        <end position="27"/>
    </location>
</feature>
<reference evidence="3" key="1">
    <citation type="submission" date="2018-04" db="EMBL/GenBank/DDBJ databases">
        <authorList>
            <person name="Go L.Y."/>
            <person name="Mitchell J.A."/>
        </authorList>
    </citation>
    <scope>NUCLEOTIDE SEQUENCE</scope>
    <source>
        <tissue evidence="3">Whole organism</tissue>
    </source>
</reference>
<dbReference type="VEuPathDB" id="VectorBase:CSON002546"/>
<sequence length="223" mass="25904">MVQFNQLCTSMLLAMILHLNMINGAPAVDDGKYRPVNDGKYRADKYGKSGKYIHDDSGKYVSDVDKYRYVHIHIPYDGGYGPYFGIPNPYEHDGRPYVHDTHPIPPAIPYVHQTDKYGYAQELDKYPYNQVPDKYPYKQNPDKYPYNQNPDKYPYKQEDSKSASTNVVDPFKTDYYVIPKPKIVREYGPPTFDPTNNIDARYKPEKSKKEVKVTEKPKFVIKA</sequence>
<dbReference type="AlphaFoldDB" id="A0A336L2V2"/>
<organism evidence="3">
    <name type="scientific">Culicoides sonorensis</name>
    <name type="common">Biting midge</name>
    <dbReference type="NCBI Taxonomy" id="179676"/>
    <lineage>
        <taxon>Eukaryota</taxon>
        <taxon>Metazoa</taxon>
        <taxon>Ecdysozoa</taxon>
        <taxon>Arthropoda</taxon>
        <taxon>Hexapoda</taxon>
        <taxon>Insecta</taxon>
        <taxon>Pterygota</taxon>
        <taxon>Neoptera</taxon>
        <taxon>Endopterygota</taxon>
        <taxon>Diptera</taxon>
        <taxon>Nematocera</taxon>
        <taxon>Chironomoidea</taxon>
        <taxon>Ceratopogonidae</taxon>
        <taxon>Ceratopogoninae</taxon>
        <taxon>Culicoides</taxon>
        <taxon>Monoculicoides</taxon>
    </lineage>
</organism>
<protein>
    <submittedName>
        <fullName evidence="3">CSON002546 protein</fullName>
    </submittedName>
</protein>
<evidence type="ECO:0000313" key="3">
    <source>
        <dbReference type="EMBL" id="SSX10809.1"/>
    </source>
</evidence>
<evidence type="ECO:0000256" key="1">
    <source>
        <dbReference type="SAM" id="MobiDB-lite"/>
    </source>
</evidence>
<feature type="chain" id="PRO_5036328574" evidence="2">
    <location>
        <begin position="28"/>
        <end position="223"/>
    </location>
</feature>
<evidence type="ECO:0000256" key="2">
    <source>
        <dbReference type="SAM" id="SignalP"/>
    </source>
</evidence>
<name>A0A336L2V2_CULSO</name>
<reference evidence="4" key="2">
    <citation type="submission" date="2018-07" db="EMBL/GenBank/DDBJ databases">
        <authorList>
            <person name="Quirk P.G."/>
            <person name="Krulwich T.A."/>
        </authorList>
    </citation>
    <scope>NUCLEOTIDE SEQUENCE</scope>
</reference>
<proteinExistence type="predicted"/>
<evidence type="ECO:0000313" key="4">
    <source>
        <dbReference type="EMBL" id="SSX30490.1"/>
    </source>
</evidence>
<dbReference type="EMBL" id="UFQS01001422">
    <property type="protein sequence ID" value="SSX10809.1"/>
    <property type="molecule type" value="Genomic_DNA"/>
</dbReference>